<sequence length="766" mass="85907">MQLQYVTAFKDKYQRNNKQTGRKNLRCFPLCHATKHIASGFCGQQVKILGRHCKADPAQLRVWAQFEGAVDAPEIQVGDILTEAEAVKKERNRQNPVLPWMRGNVYQGEVDFDENGFEKAGSRRLNVYDGSITIVINAERMGWHYQWASNKHTCNNFHVMRTYVFEMLDDGVSMQNVGSFDSPSFQIFCRRRQRKPTANFQPAPAAVSSAPSAAREPPAETTEIAEAAVSTSSSAPAPAPAPASASASVSISASASPSASSSSPPREASPPLWEGRKRKTADPQSPSNSTISSPTVHALDRRESDLLEFRATMRRRISSISHGQTMLPQSALLKLMEFSCFRGKPDRIVEEEDEEEDGAHEFKQQGGEEAGPDQIREGGLLVGAADSAIEDFSSNLLGGIVCGFDMNTLMDDGDIFSGLENEQSQGSAASRSSSTPSSPSAHHRHIKRENPVRSVAADLAAYLQEEESFTQAIDDFFQHNALIQMSEDNLSWLFRQFVDVVQMHIEGYLLSRGISMESFQRDLEKESSVLPRSEGVFTPKESEVEPTQRFAAFKLNFLRRLRSETRPSSFPPNQQPAHPDFDVSGNWVNTGQDEDDAQVVHKILQAHGYPVFIFQTVRSMLSRFRVTMSRDWVLIQGVKKLMSNAEFLFRCDGKDHEFEIPYVVPLGMPSIPCKYRCSKFTRDGHRVLQCVVHGEFPRSEGGRFEIVREVFVMSNKEMLQSHVSFDIVRQDQTRDTIAEIAQRFIRVCDENEYHELLDIADDLLSM</sequence>
<accession>A0A2R5GH85</accession>
<name>A0A2R5GH85_9STRA</name>
<evidence type="ECO:0000313" key="2">
    <source>
        <dbReference type="EMBL" id="GBG27214.1"/>
    </source>
</evidence>
<dbReference type="EMBL" id="BEYU01000028">
    <property type="protein sequence ID" value="GBG27214.1"/>
    <property type="molecule type" value="Genomic_DNA"/>
</dbReference>
<feature type="region of interest" description="Disordered" evidence="1">
    <location>
        <begin position="415"/>
        <end position="449"/>
    </location>
</feature>
<dbReference type="Proteomes" id="UP000241890">
    <property type="component" value="Unassembled WGS sequence"/>
</dbReference>
<dbReference type="AlphaFoldDB" id="A0A2R5GH85"/>
<protein>
    <submittedName>
        <fullName evidence="2">Uncharacterized protein</fullName>
    </submittedName>
</protein>
<comment type="caution">
    <text evidence="2">The sequence shown here is derived from an EMBL/GenBank/DDBJ whole genome shotgun (WGS) entry which is preliminary data.</text>
</comment>
<feature type="region of interest" description="Disordered" evidence="1">
    <location>
        <begin position="196"/>
        <end position="299"/>
    </location>
</feature>
<feature type="compositionally biased region" description="Polar residues" evidence="1">
    <location>
        <begin position="282"/>
        <end position="295"/>
    </location>
</feature>
<feature type="region of interest" description="Disordered" evidence="1">
    <location>
        <begin position="350"/>
        <end position="374"/>
    </location>
</feature>
<reference evidence="2 3" key="1">
    <citation type="submission" date="2017-12" db="EMBL/GenBank/DDBJ databases">
        <title>Sequencing, de novo assembly and annotation of complete genome of a new Thraustochytrid species, strain FCC1311.</title>
        <authorList>
            <person name="Sedici K."/>
            <person name="Godart F."/>
            <person name="Aiese Cigliano R."/>
            <person name="Sanseverino W."/>
            <person name="Barakat M."/>
            <person name="Ortet P."/>
            <person name="Marechal E."/>
            <person name="Cagnac O."/>
            <person name="Amato A."/>
        </authorList>
    </citation>
    <scope>NUCLEOTIDE SEQUENCE [LARGE SCALE GENOMIC DNA]</scope>
</reference>
<feature type="compositionally biased region" description="Low complexity" evidence="1">
    <location>
        <begin position="427"/>
        <end position="440"/>
    </location>
</feature>
<organism evidence="2 3">
    <name type="scientific">Hondaea fermentalgiana</name>
    <dbReference type="NCBI Taxonomy" id="2315210"/>
    <lineage>
        <taxon>Eukaryota</taxon>
        <taxon>Sar</taxon>
        <taxon>Stramenopiles</taxon>
        <taxon>Bigyra</taxon>
        <taxon>Labyrinthulomycetes</taxon>
        <taxon>Thraustochytrida</taxon>
        <taxon>Thraustochytriidae</taxon>
        <taxon>Hondaea</taxon>
    </lineage>
</organism>
<keyword evidence="3" id="KW-1185">Reference proteome</keyword>
<proteinExistence type="predicted"/>
<dbReference type="InParanoid" id="A0A2R5GH85"/>
<feature type="compositionally biased region" description="Low complexity" evidence="1">
    <location>
        <begin position="202"/>
        <end position="271"/>
    </location>
</feature>
<gene>
    <name evidence="2" type="ORF">FCC1311_017614</name>
</gene>
<evidence type="ECO:0000256" key="1">
    <source>
        <dbReference type="SAM" id="MobiDB-lite"/>
    </source>
</evidence>
<evidence type="ECO:0000313" key="3">
    <source>
        <dbReference type="Proteomes" id="UP000241890"/>
    </source>
</evidence>